<evidence type="ECO:0000313" key="8">
    <source>
        <dbReference type="EMBL" id="SFB94402.1"/>
    </source>
</evidence>
<name>A0A1I1F617_9LACO</name>
<comment type="function">
    <text evidence="5">Attaches a formyl group to the free amino group of methionyl-tRNA(fMet). The formyl group appears to play a dual role in the initiator identity of N-formylmethionyl-tRNA by promoting its recognition by IF2 and preventing the misappropriation of this tRNA by the elongation apparatus.</text>
</comment>
<evidence type="ECO:0000313" key="9">
    <source>
        <dbReference type="Proteomes" id="UP000199376"/>
    </source>
</evidence>
<evidence type="ECO:0000256" key="1">
    <source>
        <dbReference type="ARBA" id="ARBA00010699"/>
    </source>
</evidence>
<dbReference type="Pfam" id="PF00551">
    <property type="entry name" value="Formyl_trans_N"/>
    <property type="match status" value="1"/>
</dbReference>
<dbReference type="PANTHER" id="PTHR11138">
    <property type="entry name" value="METHIONYL-TRNA FORMYLTRANSFERASE"/>
    <property type="match status" value="1"/>
</dbReference>
<feature type="domain" description="Formyl transferase C-terminal" evidence="7">
    <location>
        <begin position="207"/>
        <end position="305"/>
    </location>
</feature>
<keyword evidence="4 5" id="KW-0648">Protein biosynthesis</keyword>
<comment type="similarity">
    <text evidence="1 5">Belongs to the Fmt family.</text>
</comment>
<proteinExistence type="inferred from homology"/>
<accession>A0A1I1F617</accession>
<dbReference type="Proteomes" id="UP000199376">
    <property type="component" value="Unassembled WGS sequence"/>
</dbReference>
<sequence>MALSIVFMGTPQFAVPTLEALASDDRFDVKAVVTQPDRPFGRKRQLKASPVKEAAEKLGLPVLQPEKISGSEEMAKVIEIAPDFIVTAAFGQFLPVKLLEAAKYGAVNAHASLLPKYRGGAPVHYAIMNGDQETGVTLMYMVKKMDAGDALAVVKVPITPSDNVGTMFDKLGAAAVSLVTDNLEKIASGELKGQAQDEDKVTFSPNIAREQQELHFDKETAQELDWHIRGLYPTHPAHAKSKGQSIKFVKVSPLAEKTDAQPGVITLKDKKHLHVAAADGSQIAVEELQPAGKAVMPIAAFLNGAGQNLAVGDAWIDLGEANA</sequence>
<dbReference type="AlphaFoldDB" id="A0A1I1F617"/>
<dbReference type="SUPFAM" id="SSF50486">
    <property type="entry name" value="FMT C-terminal domain-like"/>
    <property type="match status" value="1"/>
</dbReference>
<dbReference type="CDD" id="cd08646">
    <property type="entry name" value="FMT_core_Met-tRNA-FMT_N"/>
    <property type="match status" value="1"/>
</dbReference>
<protein>
    <recommendedName>
        <fullName evidence="2 5">Methionyl-tRNA formyltransferase</fullName>
        <ecNumber evidence="2 5">2.1.2.9</ecNumber>
    </recommendedName>
</protein>
<dbReference type="InterPro" id="IPR011034">
    <property type="entry name" value="Formyl_transferase-like_C_sf"/>
</dbReference>
<feature type="domain" description="Formyl transferase N-terminal" evidence="6">
    <location>
        <begin position="5"/>
        <end position="176"/>
    </location>
</feature>
<evidence type="ECO:0000256" key="2">
    <source>
        <dbReference type="ARBA" id="ARBA00012261"/>
    </source>
</evidence>
<keyword evidence="3 5" id="KW-0808">Transferase</keyword>
<dbReference type="PROSITE" id="PS00373">
    <property type="entry name" value="GART"/>
    <property type="match status" value="1"/>
</dbReference>
<dbReference type="InterPro" id="IPR036477">
    <property type="entry name" value="Formyl_transf_N_sf"/>
</dbReference>
<dbReference type="EC" id="2.1.2.9" evidence="2 5"/>
<dbReference type="InterPro" id="IPR044135">
    <property type="entry name" value="Met-tRNA-FMT_C"/>
</dbReference>
<dbReference type="GO" id="GO:0005829">
    <property type="term" value="C:cytosol"/>
    <property type="evidence" value="ECO:0007669"/>
    <property type="project" value="TreeGrafter"/>
</dbReference>
<evidence type="ECO:0000256" key="3">
    <source>
        <dbReference type="ARBA" id="ARBA00022679"/>
    </source>
</evidence>
<evidence type="ECO:0000259" key="7">
    <source>
        <dbReference type="Pfam" id="PF02911"/>
    </source>
</evidence>
<dbReference type="InterPro" id="IPR005793">
    <property type="entry name" value="Formyl_trans_C"/>
</dbReference>
<reference evidence="8 9" key="1">
    <citation type="submission" date="2016-10" db="EMBL/GenBank/DDBJ databases">
        <authorList>
            <person name="de Groot N.N."/>
        </authorList>
    </citation>
    <scope>NUCLEOTIDE SEQUENCE [LARGE SCALE GENOMIC DNA]</scope>
    <source>
        <strain evidence="8 9">DSM 19113</strain>
    </source>
</reference>
<dbReference type="Pfam" id="PF02911">
    <property type="entry name" value="Formyl_trans_C"/>
    <property type="match status" value="1"/>
</dbReference>
<evidence type="ECO:0000259" key="6">
    <source>
        <dbReference type="Pfam" id="PF00551"/>
    </source>
</evidence>
<dbReference type="InterPro" id="IPR005794">
    <property type="entry name" value="Fmt"/>
</dbReference>
<evidence type="ECO:0000256" key="5">
    <source>
        <dbReference type="HAMAP-Rule" id="MF_00182"/>
    </source>
</evidence>
<dbReference type="HAMAP" id="MF_00182">
    <property type="entry name" value="Formyl_trans"/>
    <property type="match status" value="1"/>
</dbReference>
<evidence type="ECO:0000256" key="4">
    <source>
        <dbReference type="ARBA" id="ARBA00022917"/>
    </source>
</evidence>
<dbReference type="NCBIfam" id="TIGR00460">
    <property type="entry name" value="fmt"/>
    <property type="match status" value="1"/>
</dbReference>
<feature type="binding site" evidence="5">
    <location>
        <begin position="112"/>
        <end position="115"/>
    </location>
    <ligand>
        <name>(6S)-5,6,7,8-tetrahydrofolate</name>
        <dbReference type="ChEBI" id="CHEBI:57453"/>
    </ligand>
</feature>
<dbReference type="InterPro" id="IPR041711">
    <property type="entry name" value="Met-tRNA-FMT_N"/>
</dbReference>
<dbReference type="SUPFAM" id="SSF53328">
    <property type="entry name" value="Formyltransferase"/>
    <property type="match status" value="1"/>
</dbReference>
<organism evidence="8 9">
    <name type="scientific">Fructobacillus durionis</name>
    <dbReference type="NCBI Taxonomy" id="283737"/>
    <lineage>
        <taxon>Bacteria</taxon>
        <taxon>Bacillati</taxon>
        <taxon>Bacillota</taxon>
        <taxon>Bacilli</taxon>
        <taxon>Lactobacillales</taxon>
        <taxon>Lactobacillaceae</taxon>
        <taxon>Fructobacillus</taxon>
    </lineage>
</organism>
<dbReference type="OrthoDB" id="9802815at2"/>
<dbReference type="InterPro" id="IPR002376">
    <property type="entry name" value="Formyl_transf_N"/>
</dbReference>
<keyword evidence="9" id="KW-1185">Reference proteome</keyword>
<dbReference type="CDD" id="cd08704">
    <property type="entry name" value="Met_tRNA_FMT_C"/>
    <property type="match status" value="1"/>
</dbReference>
<dbReference type="Gene3D" id="3.40.50.12230">
    <property type="match status" value="1"/>
</dbReference>
<dbReference type="InterPro" id="IPR001555">
    <property type="entry name" value="GART_AS"/>
</dbReference>
<dbReference type="RefSeq" id="WP_091502067.1">
    <property type="nucleotide sequence ID" value="NZ_FOLI01000002.1"/>
</dbReference>
<gene>
    <name evidence="5" type="primary">fmt</name>
    <name evidence="8" type="ORF">SAMN05660453_0676</name>
</gene>
<dbReference type="GO" id="GO:0004479">
    <property type="term" value="F:methionyl-tRNA formyltransferase activity"/>
    <property type="evidence" value="ECO:0007669"/>
    <property type="project" value="UniProtKB-UniRule"/>
</dbReference>
<dbReference type="PANTHER" id="PTHR11138:SF5">
    <property type="entry name" value="METHIONYL-TRNA FORMYLTRANSFERASE, MITOCHONDRIAL"/>
    <property type="match status" value="1"/>
</dbReference>
<dbReference type="STRING" id="283737.SAMN05660453_0676"/>
<comment type="catalytic activity">
    <reaction evidence="5">
        <text>L-methionyl-tRNA(fMet) + (6R)-10-formyltetrahydrofolate = N-formyl-L-methionyl-tRNA(fMet) + (6S)-5,6,7,8-tetrahydrofolate + H(+)</text>
        <dbReference type="Rhea" id="RHEA:24380"/>
        <dbReference type="Rhea" id="RHEA-COMP:9952"/>
        <dbReference type="Rhea" id="RHEA-COMP:9953"/>
        <dbReference type="ChEBI" id="CHEBI:15378"/>
        <dbReference type="ChEBI" id="CHEBI:57453"/>
        <dbReference type="ChEBI" id="CHEBI:78530"/>
        <dbReference type="ChEBI" id="CHEBI:78844"/>
        <dbReference type="ChEBI" id="CHEBI:195366"/>
        <dbReference type="EC" id="2.1.2.9"/>
    </reaction>
</comment>
<dbReference type="EMBL" id="FOLI01000002">
    <property type="protein sequence ID" value="SFB94402.1"/>
    <property type="molecule type" value="Genomic_DNA"/>
</dbReference>